<feature type="transmembrane region" description="Helical" evidence="6">
    <location>
        <begin position="118"/>
        <end position="141"/>
    </location>
</feature>
<feature type="transmembrane region" description="Helical" evidence="6">
    <location>
        <begin position="183"/>
        <end position="211"/>
    </location>
</feature>
<dbReference type="GO" id="GO:0016020">
    <property type="term" value="C:membrane"/>
    <property type="evidence" value="ECO:0007669"/>
    <property type="project" value="UniProtKB-SubCell"/>
</dbReference>
<organism evidence="7 8">
    <name type="scientific">Mesorhabditis spiculigera</name>
    <dbReference type="NCBI Taxonomy" id="96644"/>
    <lineage>
        <taxon>Eukaryota</taxon>
        <taxon>Metazoa</taxon>
        <taxon>Ecdysozoa</taxon>
        <taxon>Nematoda</taxon>
        <taxon>Chromadorea</taxon>
        <taxon>Rhabditida</taxon>
        <taxon>Rhabditina</taxon>
        <taxon>Rhabditomorpha</taxon>
        <taxon>Rhabditoidea</taxon>
        <taxon>Rhabditidae</taxon>
        <taxon>Mesorhabditinae</taxon>
        <taxon>Mesorhabditis</taxon>
    </lineage>
</organism>
<feature type="transmembrane region" description="Helical" evidence="6">
    <location>
        <begin position="42"/>
        <end position="62"/>
    </location>
</feature>
<gene>
    <name evidence="7" type="ORF">MSPICULIGERA_LOCUS24648</name>
</gene>
<dbReference type="PANTHER" id="PTHR23128">
    <property type="entry name" value="SERPENTINE RECEPTOR, CLASS E (EPSILON)-RELATED"/>
    <property type="match status" value="1"/>
</dbReference>
<dbReference type="Proteomes" id="UP001177023">
    <property type="component" value="Unassembled WGS sequence"/>
</dbReference>
<comment type="caution">
    <text evidence="7">The sequence shown here is derived from an EMBL/GenBank/DDBJ whole genome shotgun (WGS) entry which is preliminary data.</text>
</comment>
<comment type="similarity">
    <text evidence="2">Belongs to the nematode receptor-like protein sre family.</text>
</comment>
<keyword evidence="5 6" id="KW-0472">Membrane</keyword>
<keyword evidence="3 6" id="KW-0812">Transmembrane</keyword>
<dbReference type="AlphaFoldDB" id="A0AA36GBY0"/>
<evidence type="ECO:0000313" key="8">
    <source>
        <dbReference type="Proteomes" id="UP001177023"/>
    </source>
</evidence>
<dbReference type="PANTHER" id="PTHR23128:SF139">
    <property type="entry name" value="SERPENTINE RECEPTOR CLASS EPSILON-1-RELATED"/>
    <property type="match status" value="1"/>
</dbReference>
<dbReference type="EMBL" id="CATQJA010002709">
    <property type="protein sequence ID" value="CAJ0586656.1"/>
    <property type="molecule type" value="Genomic_DNA"/>
</dbReference>
<sequence length="356" mass="41581">MNFYNQTLPNRETLIIWIPVFGDCPYAEKPRTSYDTSEPVKIFELFLISVLSIALSFMLLVIRRSRRFHRNLEMIFANMFINFGLFVTGRTILIFYQLRIVLISGNMATDYPLILASFLWLHSVFNLSMFPLSVVIERIFAAKYIEEYEQRSLICIPLTIILIKFTLSLVSAYMVLMNFFYDFVIIAALALPAVTIFAGSAFIMLLILLRWNRLQLKTLMRTDTNREFTGHYLSRRFQITENIEVLVLLKKLMLVSCIGTAFIASVGGVAMCCTNESGLFARYLFSFFNMSPIIYQESYLLTIILLVGSWRDDFLYLLQKIVMCSAVRRQRKVFVDQVSHREQQGLYFEMYARNWK</sequence>
<comment type="subcellular location">
    <subcellularLocation>
        <location evidence="1">Membrane</location>
        <topology evidence="1">Multi-pass membrane protein</topology>
    </subcellularLocation>
</comment>
<keyword evidence="8" id="KW-1185">Reference proteome</keyword>
<feature type="transmembrane region" description="Helical" evidence="6">
    <location>
        <begin position="283"/>
        <end position="307"/>
    </location>
</feature>
<dbReference type="Pfam" id="PF03125">
    <property type="entry name" value="Sre"/>
    <property type="match status" value="1"/>
</dbReference>
<evidence type="ECO:0000313" key="7">
    <source>
        <dbReference type="EMBL" id="CAJ0586656.1"/>
    </source>
</evidence>
<dbReference type="GO" id="GO:0007606">
    <property type="term" value="P:sensory perception of chemical stimulus"/>
    <property type="evidence" value="ECO:0007669"/>
    <property type="project" value="InterPro"/>
</dbReference>
<evidence type="ECO:0008006" key="9">
    <source>
        <dbReference type="Google" id="ProtNLM"/>
    </source>
</evidence>
<evidence type="ECO:0000256" key="5">
    <source>
        <dbReference type="ARBA" id="ARBA00023136"/>
    </source>
</evidence>
<evidence type="ECO:0000256" key="2">
    <source>
        <dbReference type="ARBA" id="ARBA00006803"/>
    </source>
</evidence>
<feature type="transmembrane region" description="Helical" evidence="6">
    <location>
        <begin position="74"/>
        <end position="98"/>
    </location>
</feature>
<protein>
    <recommendedName>
        <fullName evidence="9">G protein-coupled receptor</fullName>
    </recommendedName>
</protein>
<evidence type="ECO:0000256" key="6">
    <source>
        <dbReference type="SAM" id="Phobius"/>
    </source>
</evidence>
<accession>A0AA36GBY0</accession>
<dbReference type="InterPro" id="IPR004151">
    <property type="entry name" value="7TM_GPCR_serpentine_rcpt_Sre"/>
</dbReference>
<evidence type="ECO:0000256" key="4">
    <source>
        <dbReference type="ARBA" id="ARBA00022989"/>
    </source>
</evidence>
<feature type="transmembrane region" description="Helical" evidence="6">
    <location>
        <begin position="153"/>
        <end position="177"/>
    </location>
</feature>
<evidence type="ECO:0000256" key="1">
    <source>
        <dbReference type="ARBA" id="ARBA00004141"/>
    </source>
</evidence>
<feature type="non-terminal residue" evidence="7">
    <location>
        <position position="356"/>
    </location>
</feature>
<name>A0AA36GBY0_9BILA</name>
<reference evidence="7" key="1">
    <citation type="submission" date="2023-06" db="EMBL/GenBank/DDBJ databases">
        <authorList>
            <person name="Delattre M."/>
        </authorList>
    </citation>
    <scope>NUCLEOTIDE SEQUENCE</scope>
    <source>
        <strain evidence="7">AF72</strain>
    </source>
</reference>
<keyword evidence="4 6" id="KW-1133">Transmembrane helix</keyword>
<feature type="transmembrane region" description="Helical" evidence="6">
    <location>
        <begin position="252"/>
        <end position="271"/>
    </location>
</feature>
<proteinExistence type="inferred from homology"/>
<evidence type="ECO:0000256" key="3">
    <source>
        <dbReference type="ARBA" id="ARBA00022692"/>
    </source>
</evidence>